<keyword evidence="10" id="KW-1185">Reference proteome</keyword>
<dbReference type="OrthoDB" id="727588at2"/>
<keyword evidence="3 6" id="KW-0732">Signal</keyword>
<evidence type="ECO:0000313" key="9">
    <source>
        <dbReference type="EMBL" id="KAA8479169.1"/>
    </source>
</evidence>
<dbReference type="Pfam" id="PF14322">
    <property type="entry name" value="SusD-like_3"/>
    <property type="match status" value="1"/>
</dbReference>
<evidence type="ECO:0000256" key="6">
    <source>
        <dbReference type="SAM" id="SignalP"/>
    </source>
</evidence>
<dbReference type="RefSeq" id="WP_141813360.1">
    <property type="nucleotide sequence ID" value="NZ_VFPL01000001.1"/>
</dbReference>
<evidence type="ECO:0000256" key="5">
    <source>
        <dbReference type="ARBA" id="ARBA00023237"/>
    </source>
</evidence>
<proteinExistence type="inferred from homology"/>
<sequence length="543" mass="61853">MRNRFLFVYVFCLSTCLTACDKFLETTPKDFLSPENYYNTEDDIVNALGAVYVTLGSNYTYGRYMVIDGAMDDLGYWNQTEVNLIDRLSGWNYTAAQPQIAMMWQRLYEGIERANVLLENIDDAEMSDAASERYRGEAIFLRAYYHYLLADLWGDVPMRLTSNQAVTDVNIEPTPALAVIEHSAADIEEVIGKGMLQAAAAYPHSSRVTITVAQGILARIYLKMAGEPFKIQGMYEKALHWASLVKSSGQHSLNPDYDRIFINHSQDLYDTQYRESMWEAEFNGNSTTDPGKSDKYSWVGVTNGIICYDPSDALGYSYGYIRTRLKLWDLFEAADKRKSRSIASYRYNTTDNTKYNERLTTFSSVAERCSAKWRREEETLKPKDKNFNATNFPILRYSDVLLMIAEAENELNGPTATALNAINEVRQRAGVKSYSTASGPDVITISGKDDLREAVRDERARELCWEGIRRHDLIRWGIFEEAMQQAAAEPFIAANVGNGRTANASQRTIMAAIAGKMSEKYRLYPVPQKELNLNNKMRQNRFW</sequence>
<feature type="chain" id="PRO_5024460498" evidence="6">
    <location>
        <begin position="20"/>
        <end position="543"/>
    </location>
</feature>
<dbReference type="AlphaFoldDB" id="A0A5M9GYV9"/>
<evidence type="ECO:0000259" key="7">
    <source>
        <dbReference type="Pfam" id="PF07980"/>
    </source>
</evidence>
<evidence type="ECO:0000256" key="1">
    <source>
        <dbReference type="ARBA" id="ARBA00004442"/>
    </source>
</evidence>
<feature type="domain" description="SusD-like N-terminal" evidence="8">
    <location>
        <begin position="55"/>
        <end position="222"/>
    </location>
</feature>
<dbReference type="Gene3D" id="1.25.40.390">
    <property type="match status" value="1"/>
</dbReference>
<protein>
    <submittedName>
        <fullName evidence="9">RagB/SusD family nutrient uptake outer membrane protein</fullName>
    </submittedName>
</protein>
<feature type="signal peptide" evidence="6">
    <location>
        <begin position="1"/>
        <end position="19"/>
    </location>
</feature>
<keyword evidence="4" id="KW-0472">Membrane</keyword>
<reference evidence="9 10" key="1">
    <citation type="submission" date="2019-09" db="EMBL/GenBank/DDBJ databases">
        <title>Pararcticibacter amylolyticus gen. nov., sp. nov., isolated from a rottenly hemp rope, and reclassification of Pedobacter tournemirensis as Pararcticibacter tournemirensis comb. nov.</title>
        <authorList>
            <person name="Cai Y."/>
        </authorList>
    </citation>
    <scope>NUCLEOTIDE SEQUENCE [LARGE SCALE GENOMIC DNA]</scope>
    <source>
        <strain evidence="9 10">TF5-37.2-LB10</strain>
    </source>
</reference>
<comment type="subcellular location">
    <subcellularLocation>
        <location evidence="1">Cell outer membrane</location>
    </subcellularLocation>
</comment>
<dbReference type="CDD" id="cd08977">
    <property type="entry name" value="SusD"/>
    <property type="match status" value="1"/>
</dbReference>
<evidence type="ECO:0000256" key="4">
    <source>
        <dbReference type="ARBA" id="ARBA00023136"/>
    </source>
</evidence>
<feature type="domain" description="RagB/SusD" evidence="7">
    <location>
        <begin position="350"/>
        <end position="543"/>
    </location>
</feature>
<evidence type="ECO:0000256" key="3">
    <source>
        <dbReference type="ARBA" id="ARBA00022729"/>
    </source>
</evidence>
<evidence type="ECO:0000313" key="10">
    <source>
        <dbReference type="Proteomes" id="UP000322918"/>
    </source>
</evidence>
<dbReference type="SUPFAM" id="SSF48452">
    <property type="entry name" value="TPR-like"/>
    <property type="match status" value="1"/>
</dbReference>
<evidence type="ECO:0000256" key="2">
    <source>
        <dbReference type="ARBA" id="ARBA00006275"/>
    </source>
</evidence>
<comment type="similarity">
    <text evidence="2">Belongs to the SusD family.</text>
</comment>
<dbReference type="GO" id="GO:0009279">
    <property type="term" value="C:cell outer membrane"/>
    <property type="evidence" value="ECO:0007669"/>
    <property type="project" value="UniProtKB-SubCell"/>
</dbReference>
<comment type="caution">
    <text evidence="9">The sequence shown here is derived from an EMBL/GenBank/DDBJ whole genome shotgun (WGS) entry which is preliminary data.</text>
</comment>
<accession>A0A5M9GYV9</accession>
<organism evidence="9 10">
    <name type="scientific">Arcticibacter tournemirensis</name>
    <dbReference type="NCBI Taxonomy" id="699437"/>
    <lineage>
        <taxon>Bacteria</taxon>
        <taxon>Pseudomonadati</taxon>
        <taxon>Bacteroidota</taxon>
        <taxon>Sphingobacteriia</taxon>
        <taxon>Sphingobacteriales</taxon>
        <taxon>Sphingobacteriaceae</taxon>
        <taxon>Arcticibacter</taxon>
    </lineage>
</organism>
<gene>
    <name evidence="9" type="ORF">F1649_16675</name>
</gene>
<keyword evidence="5" id="KW-0998">Cell outer membrane</keyword>
<dbReference type="InterPro" id="IPR012944">
    <property type="entry name" value="SusD_RagB_dom"/>
</dbReference>
<dbReference type="EMBL" id="VWNE01000029">
    <property type="protein sequence ID" value="KAA8479169.1"/>
    <property type="molecule type" value="Genomic_DNA"/>
</dbReference>
<dbReference type="InterPro" id="IPR011990">
    <property type="entry name" value="TPR-like_helical_dom_sf"/>
</dbReference>
<dbReference type="InterPro" id="IPR033985">
    <property type="entry name" value="SusD-like_N"/>
</dbReference>
<evidence type="ECO:0000259" key="8">
    <source>
        <dbReference type="Pfam" id="PF14322"/>
    </source>
</evidence>
<dbReference type="Proteomes" id="UP000322918">
    <property type="component" value="Unassembled WGS sequence"/>
</dbReference>
<dbReference type="Pfam" id="PF07980">
    <property type="entry name" value="SusD_RagB"/>
    <property type="match status" value="1"/>
</dbReference>
<name>A0A5M9GYV9_9SPHI</name>